<evidence type="ECO:0000313" key="3">
    <source>
        <dbReference type="Proteomes" id="UP001371218"/>
    </source>
</evidence>
<dbReference type="InterPro" id="IPR002035">
    <property type="entry name" value="VWF_A"/>
</dbReference>
<dbReference type="Proteomes" id="UP001371218">
    <property type="component" value="Unassembled WGS sequence"/>
</dbReference>
<proteinExistence type="predicted"/>
<gene>
    <name evidence="2" type="ORF">AACH06_02955</name>
</gene>
<dbReference type="Pfam" id="PF13519">
    <property type="entry name" value="VWA_2"/>
    <property type="match status" value="1"/>
</dbReference>
<dbReference type="PROSITE" id="PS50234">
    <property type="entry name" value="VWFA"/>
    <property type="match status" value="1"/>
</dbReference>
<name>A0ABU9BIJ7_9BURK</name>
<feature type="domain" description="VWFA" evidence="1">
    <location>
        <begin position="83"/>
        <end position="306"/>
    </location>
</feature>
<dbReference type="InterPro" id="IPR036465">
    <property type="entry name" value="vWFA_dom_sf"/>
</dbReference>
<reference evidence="2 3" key="1">
    <citation type="submission" date="2024-04" db="EMBL/GenBank/DDBJ databases">
        <title>Novel species of the genus Ideonella isolated from streams.</title>
        <authorList>
            <person name="Lu H."/>
        </authorList>
    </citation>
    <scope>NUCLEOTIDE SEQUENCE [LARGE SCALE GENOMIC DNA]</scope>
    <source>
        <strain evidence="2 3">DXS29W</strain>
    </source>
</reference>
<dbReference type="Gene3D" id="3.40.50.410">
    <property type="entry name" value="von Willebrand factor, type A domain"/>
    <property type="match status" value="1"/>
</dbReference>
<accession>A0ABU9BIJ7</accession>
<dbReference type="EMBL" id="JBBUTG010000001">
    <property type="protein sequence ID" value="MEK8029769.1"/>
    <property type="molecule type" value="Genomic_DNA"/>
</dbReference>
<dbReference type="SMART" id="SM00327">
    <property type="entry name" value="VWA"/>
    <property type="match status" value="1"/>
</dbReference>
<evidence type="ECO:0000259" key="1">
    <source>
        <dbReference type="PROSITE" id="PS50234"/>
    </source>
</evidence>
<dbReference type="RefSeq" id="WP_341424102.1">
    <property type="nucleotide sequence ID" value="NZ_JBBUTG010000001.1"/>
</dbReference>
<comment type="caution">
    <text evidence="2">The sequence shown here is derived from an EMBL/GenBank/DDBJ whole genome shotgun (WGS) entry which is preliminary data.</text>
</comment>
<protein>
    <submittedName>
        <fullName evidence="2">VWA domain-containing protein</fullName>
    </submittedName>
</protein>
<dbReference type="CDD" id="cd00198">
    <property type="entry name" value="vWFA"/>
    <property type="match status" value="1"/>
</dbReference>
<keyword evidence="3" id="KW-1185">Reference proteome</keyword>
<evidence type="ECO:0000313" key="2">
    <source>
        <dbReference type="EMBL" id="MEK8029769.1"/>
    </source>
</evidence>
<dbReference type="SUPFAM" id="SSF53300">
    <property type="entry name" value="vWA-like"/>
    <property type="match status" value="1"/>
</dbReference>
<organism evidence="2 3">
    <name type="scientific">Ideonella lacteola</name>
    <dbReference type="NCBI Taxonomy" id="2984193"/>
    <lineage>
        <taxon>Bacteria</taxon>
        <taxon>Pseudomonadati</taxon>
        <taxon>Pseudomonadota</taxon>
        <taxon>Betaproteobacteria</taxon>
        <taxon>Burkholderiales</taxon>
        <taxon>Sphaerotilaceae</taxon>
        <taxon>Ideonella</taxon>
    </lineage>
</organism>
<sequence>MLSLAHPWVLVLLPLAWLAWRPDGTPPLRHSAAVVLMPHDPASTVLDVALKLTAVLAISATVVGIGGPFRPEVPIDRVGQGAEIVLVLDRSRSMDQGFAGAAGVGPAPTSSTGPEALDYYARLAGARSHERDSKGLVARRLLAEFAARRPDDRFAMVSFSTVPMRILDFTQQPEVIQAAIAAGNVGRGLSETHIGSALQAGLSAFEGRPYTGSRIVLLVSDGGDQLDPDMREHLRQLVRKHRVGLYWIYLRSLNSAGLPHDGDEPPSNPEAVPEVVLHRYFESLGVPYRAYEAENPTALQKAIDDLDRLEKQPIVYHDTEPRRDLAPVAYGVALACVLLLITARRLEVRSWA</sequence>